<evidence type="ECO:0000259" key="1">
    <source>
        <dbReference type="Pfam" id="PF05838"/>
    </source>
</evidence>
<sequence length="185" mass="20744">MADFKEAYRITMQNEGGYANDPLDRGGETWRGITRTFWPQWRGWAIIDKIKLASPDNLNQALANDIELNGQILQFYKGNYWDVIKLDSINSQQVANQLFDIAVNMGVGRASKFLQSAIVPAVLVDSIIGPVTLAGANAMEPKVLYDAINVLRAEKYNQIIAANPSQARFRKSWFSRIKPFDSSST</sequence>
<dbReference type="RefSeq" id="WP_255900939.1">
    <property type="nucleotide sequence ID" value="NZ_JAFMZO010000002.1"/>
</dbReference>
<dbReference type="Pfam" id="PF05838">
    <property type="entry name" value="Glyco_hydro_108"/>
    <property type="match status" value="1"/>
</dbReference>
<dbReference type="Gene3D" id="1.20.141.10">
    <property type="entry name" value="Chitosanase, subunit A, domain 1"/>
    <property type="match status" value="1"/>
</dbReference>
<dbReference type="InterPro" id="IPR018537">
    <property type="entry name" value="Peptidoglycan-bd_3"/>
</dbReference>
<proteinExistence type="predicted"/>
<keyword evidence="3" id="KW-0378">Hydrolase</keyword>
<keyword evidence="4" id="KW-1185">Reference proteome</keyword>
<dbReference type="InterPro" id="IPR008565">
    <property type="entry name" value="TtsA-like_GH18_dom"/>
</dbReference>
<dbReference type="EMBL" id="JBHUHZ010000002">
    <property type="protein sequence ID" value="MFD2163398.1"/>
    <property type="molecule type" value="Genomic_DNA"/>
</dbReference>
<comment type="caution">
    <text evidence="3">The sequence shown here is derived from an EMBL/GenBank/DDBJ whole genome shotgun (WGS) entry which is preliminary data.</text>
</comment>
<protein>
    <submittedName>
        <fullName evidence="3">Glycoside hydrolase family 108 protein</fullName>
    </submittedName>
</protein>
<evidence type="ECO:0000259" key="2">
    <source>
        <dbReference type="Pfam" id="PF09374"/>
    </source>
</evidence>
<dbReference type="Pfam" id="PF09374">
    <property type="entry name" value="PG_binding_3"/>
    <property type="match status" value="1"/>
</dbReference>
<feature type="domain" description="Peptidoglycan binding" evidence="2">
    <location>
        <begin position="110"/>
        <end position="176"/>
    </location>
</feature>
<accession>A0ABW4ZN28</accession>
<dbReference type="Proteomes" id="UP001597387">
    <property type="component" value="Unassembled WGS sequence"/>
</dbReference>
<reference evidence="4" key="1">
    <citation type="journal article" date="2019" name="Int. J. Syst. Evol. Microbiol.">
        <title>The Global Catalogue of Microorganisms (GCM) 10K type strain sequencing project: providing services to taxonomists for standard genome sequencing and annotation.</title>
        <authorList>
            <consortium name="The Broad Institute Genomics Platform"/>
            <consortium name="The Broad Institute Genome Sequencing Center for Infectious Disease"/>
            <person name="Wu L."/>
            <person name="Ma J."/>
        </authorList>
    </citation>
    <scope>NUCLEOTIDE SEQUENCE [LARGE SCALE GENOMIC DNA]</scope>
    <source>
        <strain evidence="4">KCTC 42217</strain>
    </source>
</reference>
<feature type="domain" description="TtsA-like Glycoside hydrolase family 108" evidence="1">
    <location>
        <begin position="10"/>
        <end position="106"/>
    </location>
</feature>
<evidence type="ECO:0000313" key="3">
    <source>
        <dbReference type="EMBL" id="MFD2163398.1"/>
    </source>
</evidence>
<dbReference type="InterPro" id="IPR023346">
    <property type="entry name" value="Lysozyme-like_dom_sf"/>
</dbReference>
<gene>
    <name evidence="3" type="ORF">ACFSJU_13405</name>
</gene>
<dbReference type="SUPFAM" id="SSF53955">
    <property type="entry name" value="Lysozyme-like"/>
    <property type="match status" value="1"/>
</dbReference>
<name>A0ABW4ZN28_9SPHI</name>
<organism evidence="3 4">
    <name type="scientific">Paradesertivirga mongoliensis</name>
    <dbReference type="NCBI Taxonomy" id="2100740"/>
    <lineage>
        <taxon>Bacteria</taxon>
        <taxon>Pseudomonadati</taxon>
        <taxon>Bacteroidota</taxon>
        <taxon>Sphingobacteriia</taxon>
        <taxon>Sphingobacteriales</taxon>
        <taxon>Sphingobacteriaceae</taxon>
        <taxon>Paradesertivirga</taxon>
    </lineage>
</organism>
<evidence type="ECO:0000313" key="4">
    <source>
        <dbReference type="Proteomes" id="UP001597387"/>
    </source>
</evidence>
<dbReference type="GO" id="GO:0016787">
    <property type="term" value="F:hydrolase activity"/>
    <property type="evidence" value="ECO:0007669"/>
    <property type="project" value="UniProtKB-KW"/>
</dbReference>